<dbReference type="InterPro" id="IPR020084">
    <property type="entry name" value="NUDIX_hydrolase_CS"/>
</dbReference>
<evidence type="ECO:0000313" key="5">
    <source>
        <dbReference type="EMBL" id="GGJ58510.1"/>
    </source>
</evidence>
<dbReference type="PRINTS" id="PR00502">
    <property type="entry name" value="NUDIXFAMILY"/>
</dbReference>
<dbReference type="Gene3D" id="3.90.79.10">
    <property type="entry name" value="Nucleoside Triphosphate Pyrophosphohydrolase"/>
    <property type="match status" value="1"/>
</dbReference>
<dbReference type="InterPro" id="IPR020476">
    <property type="entry name" value="Nudix_hydrolase"/>
</dbReference>
<dbReference type="EMBL" id="BMKX01000003">
    <property type="protein sequence ID" value="GGJ58510.1"/>
    <property type="molecule type" value="Genomic_DNA"/>
</dbReference>
<accession>A0ABQ2DI32</accession>
<evidence type="ECO:0000256" key="3">
    <source>
        <dbReference type="RuleBase" id="RU003476"/>
    </source>
</evidence>
<dbReference type="SUPFAM" id="SSF55811">
    <property type="entry name" value="Nudix"/>
    <property type="match status" value="1"/>
</dbReference>
<dbReference type="Pfam" id="PF00293">
    <property type="entry name" value="NUDIX"/>
    <property type="match status" value="1"/>
</dbReference>
<comment type="similarity">
    <text evidence="1 3">Belongs to the Nudix hydrolase family.</text>
</comment>
<dbReference type="SMART" id="SM00855">
    <property type="entry name" value="PGAM"/>
    <property type="match status" value="1"/>
</dbReference>
<evidence type="ECO:0000256" key="1">
    <source>
        <dbReference type="ARBA" id="ARBA00005582"/>
    </source>
</evidence>
<keyword evidence="2 3" id="KW-0378">Hydrolase</keyword>
<gene>
    <name evidence="5" type="ORF">GCM10007173_16520</name>
</gene>
<organism evidence="5 6">
    <name type="scientific">Glutamicibacter ardleyensis</name>
    <dbReference type="NCBI Taxonomy" id="225894"/>
    <lineage>
        <taxon>Bacteria</taxon>
        <taxon>Bacillati</taxon>
        <taxon>Actinomycetota</taxon>
        <taxon>Actinomycetes</taxon>
        <taxon>Micrococcales</taxon>
        <taxon>Micrococcaceae</taxon>
        <taxon>Glutamicibacter</taxon>
    </lineage>
</organism>
<protein>
    <submittedName>
        <fullName evidence="5">ADP-ribose pyrophosphatase</fullName>
    </submittedName>
</protein>
<feature type="domain" description="Nudix hydrolase" evidence="4">
    <location>
        <begin position="28"/>
        <end position="156"/>
    </location>
</feature>
<evidence type="ECO:0000313" key="6">
    <source>
        <dbReference type="Proteomes" id="UP000606115"/>
    </source>
</evidence>
<dbReference type="InterPro" id="IPR000086">
    <property type="entry name" value="NUDIX_hydrolase_dom"/>
</dbReference>
<name>A0ABQ2DI32_9MICC</name>
<dbReference type="Proteomes" id="UP000606115">
    <property type="component" value="Unassembled WGS sequence"/>
</dbReference>
<dbReference type="InterPro" id="IPR029033">
    <property type="entry name" value="His_PPase_superfam"/>
</dbReference>
<dbReference type="CDD" id="cd03673">
    <property type="entry name" value="NUDIX_Ap6A_hydrolase"/>
    <property type="match status" value="1"/>
</dbReference>
<dbReference type="InterPro" id="IPR051325">
    <property type="entry name" value="Nudix_hydrolase_domain"/>
</dbReference>
<dbReference type="RefSeq" id="WP_096256931.1">
    <property type="nucleotide sequence ID" value="NZ_BMKX01000003.1"/>
</dbReference>
<comment type="caution">
    <text evidence="5">The sequence shown here is derived from an EMBL/GenBank/DDBJ whole genome shotgun (WGS) entry which is preliminary data.</text>
</comment>
<dbReference type="Gene3D" id="3.40.50.1240">
    <property type="entry name" value="Phosphoglycerate mutase-like"/>
    <property type="match status" value="1"/>
</dbReference>
<dbReference type="SUPFAM" id="SSF53254">
    <property type="entry name" value="Phosphoglycerate mutase-like"/>
    <property type="match status" value="1"/>
</dbReference>
<dbReference type="InterPro" id="IPR013078">
    <property type="entry name" value="His_Pase_superF_clade-1"/>
</dbReference>
<proteinExistence type="inferred from homology"/>
<evidence type="ECO:0000259" key="4">
    <source>
        <dbReference type="PROSITE" id="PS51462"/>
    </source>
</evidence>
<dbReference type="InterPro" id="IPR015797">
    <property type="entry name" value="NUDIX_hydrolase-like_dom_sf"/>
</dbReference>
<dbReference type="PANTHER" id="PTHR21340:SF0">
    <property type="entry name" value="BIS(5'-NUCLEOSYL)-TETRAPHOSPHATASE [ASYMMETRICAL]"/>
    <property type="match status" value="1"/>
</dbReference>
<dbReference type="Pfam" id="PF00300">
    <property type="entry name" value="His_Phos_1"/>
    <property type="match status" value="1"/>
</dbReference>
<evidence type="ECO:0000256" key="2">
    <source>
        <dbReference type="ARBA" id="ARBA00022801"/>
    </source>
</evidence>
<dbReference type="PROSITE" id="PS00893">
    <property type="entry name" value="NUDIX_BOX"/>
    <property type="match status" value="1"/>
</dbReference>
<keyword evidence="6" id="KW-1185">Reference proteome</keyword>
<dbReference type="CDD" id="cd07067">
    <property type="entry name" value="HP_PGM_like"/>
    <property type="match status" value="1"/>
</dbReference>
<dbReference type="GeneID" id="303304019"/>
<dbReference type="PROSITE" id="PS51462">
    <property type="entry name" value="NUDIX"/>
    <property type="match status" value="1"/>
</dbReference>
<dbReference type="PANTHER" id="PTHR21340">
    <property type="entry name" value="DIADENOSINE 5,5-P1,P4-TETRAPHOSPHATE PYROPHOSPHOHYDROLASE MUTT"/>
    <property type="match status" value="1"/>
</dbReference>
<sequence>MTSTPDSRLVLCSLQRSSDAEEIRLGEFEVIAAGAIPWRIEHGQLQVLLIHRPRYDDWSWPKGKLDAGESIPECAIREVREEVGLNITLGLPLAATAYTVKNKTKVVYYWAAQVGAGIIEQPDGSECDQSLWVQAEQAREQLTNPSDIAPLDDLIKAHAHQRLESMPLIIVRHAKAKPRGKWTRAEGERPLAATGRRQALAVARMLEAWRPSHVASSPWIRCVQTVTPYVSLHEIKLKTINAITEHAANRKPEKATRALEKLVAKTRSQVVCMHRPVLPLVIAVLRSKLPAKAAAVLPSSDPFLEPGGVIVAHQVPGSKHKFVSVEIHAPYHD</sequence>
<reference evidence="6" key="1">
    <citation type="journal article" date="2019" name="Int. J. Syst. Evol. Microbiol.">
        <title>The Global Catalogue of Microorganisms (GCM) 10K type strain sequencing project: providing services to taxonomists for standard genome sequencing and annotation.</title>
        <authorList>
            <consortium name="The Broad Institute Genomics Platform"/>
            <consortium name="The Broad Institute Genome Sequencing Center for Infectious Disease"/>
            <person name="Wu L."/>
            <person name="Ma J."/>
        </authorList>
    </citation>
    <scope>NUCLEOTIDE SEQUENCE [LARGE SCALE GENOMIC DNA]</scope>
    <source>
        <strain evidence="6">CGMCC 1.3685</strain>
    </source>
</reference>